<evidence type="ECO:0008006" key="5">
    <source>
        <dbReference type="Google" id="ProtNLM"/>
    </source>
</evidence>
<protein>
    <recommendedName>
        <fullName evidence="5">Outer spore wall assembly protein SHE10</fullName>
    </recommendedName>
</protein>
<evidence type="ECO:0000313" key="4">
    <source>
        <dbReference type="Proteomes" id="UP000037122"/>
    </source>
</evidence>
<dbReference type="VEuPathDB" id="FungiDB:B9J08_000376"/>
<dbReference type="AlphaFoldDB" id="A0A0L0P2S3"/>
<dbReference type="PROSITE" id="PS51257">
    <property type="entry name" value="PROKAR_LIPOPROTEIN"/>
    <property type="match status" value="1"/>
</dbReference>
<dbReference type="VEuPathDB" id="FungiDB:CJI97_000376"/>
<dbReference type="VEuPathDB" id="FungiDB:CJJ07_001998"/>
<feature type="compositionally biased region" description="Basic and acidic residues" evidence="2">
    <location>
        <begin position="786"/>
        <end position="797"/>
    </location>
</feature>
<reference evidence="4" key="1">
    <citation type="journal article" date="2015" name="BMC Genomics">
        <title>Draft genome of a commonly misdiagnosed multidrug resistant pathogen Candida auris.</title>
        <authorList>
            <person name="Chatterjee S."/>
            <person name="Alampalli S.V."/>
            <person name="Nageshan R.K."/>
            <person name="Chettiar S.T."/>
            <person name="Joshi S."/>
            <person name="Tatu U.S."/>
        </authorList>
    </citation>
    <scope>NUCLEOTIDE SEQUENCE [LARGE SCALE GENOMIC DNA]</scope>
    <source>
        <strain evidence="4">6684</strain>
    </source>
</reference>
<evidence type="ECO:0000256" key="1">
    <source>
        <dbReference type="SAM" id="Coils"/>
    </source>
</evidence>
<dbReference type="VEuPathDB" id="FungiDB:QG37_02370"/>
<comment type="caution">
    <text evidence="3">The sequence shown here is derived from an EMBL/GenBank/DDBJ whole genome shotgun (WGS) entry which is preliminary data.</text>
</comment>
<sequence>MLRWLHFSKSRALYFVIAYVSYLLVVGCKNDTSTACAPTQYTFNVARLFVYPAWERHFQPHLEYIDQQMGVIEKVLPVWRKTHAKWAQVDEKYALSYTLDKYKVRLLDYVDTYLSPVYDFVVTKIDYVWARILLSYKGSYSPIIEHYFNTYNHHLVDSVDNSVNYVRRHSGLIISHTRKHTGRFFELQVWPVLGNAWQVFSTNSIVLKAAELTRLSWIKAQLQIILEALGAQSSKINTSIRAKAEFVKSEFKNWTESGILKQRKNSRGMSDDMLDVVKTILEDVTSSGSSVAGTATEKLASVEARVEQTLDVPETSDSTVARSIDEESTESSTEIDEETLVSETTDADKVDVDASAEPESTPLPSDGAENEDFDLDSEPSTETVWLTATVFESDESASPHDSDDSGNSQEIDEEVATVNSDEMQNYHYTPKAMLEQETLYWKSKVDKMLKMAYNSLEEDMLPLLNATLDPLKDEISKNFTQLQKENYERYKRMNVLISKINKDFEHMQNTNEIIEHPVVDRQIMRDEIRDCKEAVEQTMKDAEDALNAKHAEIIKDYFGVAQQTVDVIESYAETIMAEFTKRLQDMINVLEADPAYEDKFGWTAWKENHKVKDDIFKFRDRIFDEANQYKENHRSGVKPRGLEPWIEYLGSINFHINFLIRDNEEYLQLVRAKANVAYQMREALTEQLKQAKEQAAQEAAAMKAAEEASFEVEDVAGEDGASEDDAPQPANVKEYESATNETRVVPDHKEESLQDYETSTEEELMQTLQREVDEAVNGKVAEGEEMEPKELEADSRL</sequence>
<keyword evidence="1" id="KW-0175">Coiled coil</keyword>
<evidence type="ECO:0000313" key="3">
    <source>
        <dbReference type="EMBL" id="KNE00346.1"/>
    </source>
</evidence>
<feature type="region of interest" description="Disordered" evidence="2">
    <location>
        <begin position="307"/>
        <end position="380"/>
    </location>
</feature>
<feature type="coiled-coil region" evidence="1">
    <location>
        <begin position="525"/>
        <end position="552"/>
    </location>
</feature>
<gene>
    <name evidence="3" type="ORF">QG37_02370</name>
</gene>
<feature type="compositionally biased region" description="Acidic residues" evidence="2">
    <location>
        <begin position="708"/>
        <end position="726"/>
    </location>
</feature>
<evidence type="ECO:0000256" key="2">
    <source>
        <dbReference type="SAM" id="MobiDB-lite"/>
    </source>
</evidence>
<organism evidence="3 4">
    <name type="scientific">Candidozyma auris</name>
    <name type="common">Yeast</name>
    <name type="synonym">Candida auris</name>
    <dbReference type="NCBI Taxonomy" id="498019"/>
    <lineage>
        <taxon>Eukaryota</taxon>
        <taxon>Fungi</taxon>
        <taxon>Dikarya</taxon>
        <taxon>Ascomycota</taxon>
        <taxon>Saccharomycotina</taxon>
        <taxon>Pichiomycetes</taxon>
        <taxon>Metschnikowiaceae</taxon>
        <taxon>Candidozyma</taxon>
    </lineage>
</organism>
<accession>A0A0L0P2S3</accession>
<feature type="region of interest" description="Disordered" evidence="2">
    <location>
        <begin position="699"/>
        <end position="797"/>
    </location>
</feature>
<dbReference type="VEuPathDB" id="FungiDB:CJI96_0001096"/>
<feature type="compositionally biased region" description="Acidic residues" evidence="2">
    <location>
        <begin position="368"/>
        <end position="379"/>
    </location>
</feature>
<dbReference type="EMBL" id="LGST01000018">
    <property type="protein sequence ID" value="KNE00346.1"/>
    <property type="molecule type" value="Genomic_DNA"/>
</dbReference>
<feature type="compositionally biased region" description="Acidic residues" evidence="2">
    <location>
        <begin position="326"/>
        <end position="340"/>
    </location>
</feature>
<dbReference type="VEuPathDB" id="FungiDB:CJJ09_002344"/>
<name>A0A0L0P2S3_CANAR</name>
<dbReference type="Proteomes" id="UP000037122">
    <property type="component" value="Unassembled WGS sequence"/>
</dbReference>
<proteinExistence type="predicted"/>